<reference evidence="2" key="1">
    <citation type="submission" date="2011-05" db="EMBL/GenBank/DDBJ databases">
        <authorList>
            <person name="Richards S.R."/>
            <person name="Qu J."/>
            <person name="Jiang H."/>
            <person name="Jhangiani S.N."/>
            <person name="Agravi P."/>
            <person name="Goodspeed R."/>
            <person name="Gross S."/>
            <person name="Mandapat C."/>
            <person name="Jackson L."/>
            <person name="Mathew T."/>
            <person name="Pu L."/>
            <person name="Thornton R."/>
            <person name="Saada N."/>
            <person name="Wilczek-Boney K.B."/>
            <person name="Lee S."/>
            <person name="Kovar C."/>
            <person name="Wu Y."/>
            <person name="Scherer S.E."/>
            <person name="Worley K.C."/>
            <person name="Muzny D.M."/>
            <person name="Gibbs R."/>
        </authorList>
    </citation>
    <scope>NUCLEOTIDE SEQUENCE</scope>
    <source>
        <strain evidence="2">Brora</strain>
    </source>
</reference>
<dbReference type="EMBL" id="JH432222">
    <property type="status" value="NOT_ANNOTATED_CDS"/>
    <property type="molecule type" value="Genomic_DNA"/>
</dbReference>
<dbReference type="EnsemblMetazoa" id="SMAR013183-RA">
    <property type="protein sequence ID" value="SMAR013183-PA"/>
    <property type="gene ID" value="SMAR013183"/>
</dbReference>
<dbReference type="HOGENOM" id="CLU_2725416_0_0_1"/>
<dbReference type="AlphaFoldDB" id="T1JH53"/>
<evidence type="ECO:0000313" key="1">
    <source>
        <dbReference type="EnsemblMetazoa" id="SMAR013183-PA"/>
    </source>
</evidence>
<reference evidence="1" key="2">
    <citation type="submission" date="2015-02" db="UniProtKB">
        <authorList>
            <consortium name="EnsemblMetazoa"/>
        </authorList>
    </citation>
    <scope>IDENTIFICATION</scope>
</reference>
<sequence>MLDEMTAYGLLTTNSQIVGSARRRFIDASVAYQPMKMGMNEMMAADTQTMTNMIKTRLPVILRGYSRGLMMA</sequence>
<protein>
    <submittedName>
        <fullName evidence="1">Uncharacterized protein</fullName>
    </submittedName>
</protein>
<keyword evidence="2" id="KW-1185">Reference proteome</keyword>
<proteinExistence type="predicted"/>
<name>T1JH53_STRMM</name>
<evidence type="ECO:0000313" key="2">
    <source>
        <dbReference type="Proteomes" id="UP000014500"/>
    </source>
</evidence>
<dbReference type="Proteomes" id="UP000014500">
    <property type="component" value="Unassembled WGS sequence"/>
</dbReference>
<organism evidence="1 2">
    <name type="scientific">Strigamia maritima</name>
    <name type="common">European centipede</name>
    <name type="synonym">Geophilus maritimus</name>
    <dbReference type="NCBI Taxonomy" id="126957"/>
    <lineage>
        <taxon>Eukaryota</taxon>
        <taxon>Metazoa</taxon>
        <taxon>Ecdysozoa</taxon>
        <taxon>Arthropoda</taxon>
        <taxon>Myriapoda</taxon>
        <taxon>Chilopoda</taxon>
        <taxon>Pleurostigmophora</taxon>
        <taxon>Geophilomorpha</taxon>
        <taxon>Linotaeniidae</taxon>
        <taxon>Strigamia</taxon>
    </lineage>
</organism>
<accession>T1JH53</accession>